<feature type="binding site" evidence="6">
    <location>
        <position position="165"/>
    </location>
    <ligand>
        <name>substrate</name>
    </ligand>
</feature>
<dbReference type="EC" id="3.5.1.2" evidence="3 6"/>
<feature type="domain" description="STAS" evidence="7">
    <location>
        <begin position="324"/>
        <end position="411"/>
    </location>
</feature>
<accession>A0ABS4QIF2</accession>
<dbReference type="InterPro" id="IPR012338">
    <property type="entry name" value="Beta-lactam/transpept-like"/>
</dbReference>
<dbReference type="SUPFAM" id="SSF56601">
    <property type="entry name" value="beta-lactamase/transpeptidase-like"/>
    <property type="match status" value="1"/>
</dbReference>
<organism evidence="8 9">
    <name type="scientific">Nocardia goodfellowii</name>
    <dbReference type="NCBI Taxonomy" id="882446"/>
    <lineage>
        <taxon>Bacteria</taxon>
        <taxon>Bacillati</taxon>
        <taxon>Actinomycetota</taxon>
        <taxon>Actinomycetes</taxon>
        <taxon>Mycobacteriales</taxon>
        <taxon>Nocardiaceae</taxon>
        <taxon>Nocardia</taxon>
    </lineage>
</organism>
<keyword evidence="9" id="KW-1185">Reference proteome</keyword>
<dbReference type="Gene3D" id="3.40.710.10">
    <property type="entry name" value="DD-peptidase/beta-lactamase superfamily"/>
    <property type="match status" value="1"/>
</dbReference>
<keyword evidence="6" id="KW-0007">Acetylation</keyword>
<dbReference type="InterPro" id="IPR015868">
    <property type="entry name" value="Glutaminase"/>
</dbReference>
<dbReference type="PANTHER" id="PTHR12544:SF29">
    <property type="entry name" value="GLUTAMINASE"/>
    <property type="match status" value="1"/>
</dbReference>
<protein>
    <recommendedName>
        <fullName evidence="3 6">Glutaminase</fullName>
        <ecNumber evidence="3 6">3.5.1.2</ecNumber>
    </recommendedName>
</protein>
<sequence length="411" mass="43457">MDDPVTTALTNLLHRLADDHSGAVADYIPELAAVDPHSLGAAMVSVHGDLYHGGDSEIEFTIQSVSKPFVYALALSDLGLDEVTRHVGFEPSGEPFNAISLEATTGRPANPLINAGAIVTTALVTGADREEKFSRIHAILSAFAGRNLGIDETVYASESATGDRNRALAYLTLSQGVLAGPVEDVTDVYFRQCAVRVTTIDLAVMAATLANGGVNPVTAERVIDAEIARITLSVMSTCGMYDYSGEWMVQVGLPSKSGVGGGIVSALPGEFGIGVFSPRLDPRGNSVRGKAALAEMSQRFGLHVFTAPTGHRSPIAGSHIDNKVLTVQLQGEIDFVSAERIVRHLQEMAATYPITRIDLDLTHVTTVRTSGSELLTATFTDLRARQIAVHATSPDPSPLLELAGESRVDSG</sequence>
<comment type="subunit">
    <text evidence="2 6">Homotetramer.</text>
</comment>
<feature type="binding site" evidence="6">
    <location>
        <position position="241"/>
    </location>
    <ligand>
        <name>substrate</name>
    </ligand>
</feature>
<proteinExistence type="inferred from homology"/>
<dbReference type="Pfam" id="PF01740">
    <property type="entry name" value="STAS"/>
    <property type="match status" value="1"/>
</dbReference>
<feature type="binding site" evidence="6">
    <location>
        <position position="189"/>
    </location>
    <ligand>
        <name>substrate</name>
    </ligand>
</feature>
<dbReference type="InterPro" id="IPR002645">
    <property type="entry name" value="STAS_dom"/>
</dbReference>
<comment type="caution">
    <text evidence="8">The sequence shown here is derived from an EMBL/GenBank/DDBJ whole genome shotgun (WGS) entry which is preliminary data.</text>
</comment>
<feature type="binding site" evidence="6">
    <location>
        <position position="64"/>
    </location>
    <ligand>
        <name>substrate</name>
    </ligand>
</feature>
<dbReference type="NCBIfam" id="TIGR03814">
    <property type="entry name" value="Gln_ase"/>
    <property type="match status" value="1"/>
</dbReference>
<comment type="catalytic activity">
    <reaction evidence="5 6">
        <text>L-glutamine + H2O = L-glutamate + NH4(+)</text>
        <dbReference type="Rhea" id="RHEA:15889"/>
        <dbReference type="ChEBI" id="CHEBI:15377"/>
        <dbReference type="ChEBI" id="CHEBI:28938"/>
        <dbReference type="ChEBI" id="CHEBI:29985"/>
        <dbReference type="ChEBI" id="CHEBI:58359"/>
        <dbReference type="EC" id="3.5.1.2"/>
    </reaction>
</comment>
<dbReference type="PANTHER" id="PTHR12544">
    <property type="entry name" value="GLUTAMINASE"/>
    <property type="match status" value="1"/>
</dbReference>
<dbReference type="InterPro" id="IPR036513">
    <property type="entry name" value="STAS_dom_sf"/>
</dbReference>
<dbReference type="Proteomes" id="UP001519325">
    <property type="component" value="Unassembled WGS sequence"/>
</dbReference>
<evidence type="ECO:0000256" key="6">
    <source>
        <dbReference type="HAMAP-Rule" id="MF_00313"/>
    </source>
</evidence>
<evidence type="ECO:0000256" key="2">
    <source>
        <dbReference type="ARBA" id="ARBA00011881"/>
    </source>
</evidence>
<feature type="binding site" evidence="6">
    <location>
        <position position="259"/>
    </location>
    <ligand>
        <name>substrate</name>
    </ligand>
</feature>
<name>A0ABS4QIF2_9NOCA</name>
<dbReference type="CDD" id="cd07043">
    <property type="entry name" value="STAS_anti-anti-sigma_factors"/>
    <property type="match status" value="1"/>
</dbReference>
<evidence type="ECO:0000259" key="7">
    <source>
        <dbReference type="PROSITE" id="PS50801"/>
    </source>
</evidence>
<evidence type="ECO:0000256" key="4">
    <source>
        <dbReference type="ARBA" id="ARBA00022801"/>
    </source>
</evidence>
<evidence type="ECO:0000313" key="8">
    <source>
        <dbReference type="EMBL" id="MBP2191475.1"/>
    </source>
</evidence>
<reference evidence="8 9" key="1">
    <citation type="submission" date="2021-03" db="EMBL/GenBank/DDBJ databases">
        <title>Sequencing the genomes of 1000 actinobacteria strains.</title>
        <authorList>
            <person name="Klenk H.-P."/>
        </authorList>
    </citation>
    <scope>NUCLEOTIDE SEQUENCE [LARGE SCALE GENOMIC DNA]</scope>
    <source>
        <strain evidence="8 9">DSM 45516</strain>
    </source>
</reference>
<feature type="binding site" evidence="6">
    <location>
        <position position="114"/>
    </location>
    <ligand>
        <name>substrate</name>
    </ligand>
</feature>
<keyword evidence="4 6" id="KW-0378">Hydrolase</keyword>
<dbReference type="RefSeq" id="WP_209893155.1">
    <property type="nucleotide sequence ID" value="NZ_JAGGMR010000001.1"/>
</dbReference>
<evidence type="ECO:0000256" key="3">
    <source>
        <dbReference type="ARBA" id="ARBA00012918"/>
    </source>
</evidence>
<dbReference type="Pfam" id="PF04960">
    <property type="entry name" value="Glutaminase"/>
    <property type="match status" value="1"/>
</dbReference>
<dbReference type="EMBL" id="JAGGMR010000001">
    <property type="protein sequence ID" value="MBP2191475.1"/>
    <property type="molecule type" value="Genomic_DNA"/>
</dbReference>
<evidence type="ECO:0000313" key="9">
    <source>
        <dbReference type="Proteomes" id="UP001519325"/>
    </source>
</evidence>
<feature type="binding site" evidence="6">
    <location>
        <position position="158"/>
    </location>
    <ligand>
        <name>substrate</name>
    </ligand>
</feature>
<gene>
    <name evidence="6" type="primary">glsA</name>
    <name evidence="8" type="ORF">BJ987_004376</name>
</gene>
<dbReference type="HAMAP" id="MF_00313">
    <property type="entry name" value="Glutaminase"/>
    <property type="match status" value="1"/>
</dbReference>
<dbReference type="PROSITE" id="PS50801">
    <property type="entry name" value="STAS"/>
    <property type="match status" value="1"/>
</dbReference>
<evidence type="ECO:0000256" key="5">
    <source>
        <dbReference type="ARBA" id="ARBA00049534"/>
    </source>
</evidence>
<dbReference type="SUPFAM" id="SSF52091">
    <property type="entry name" value="SpoIIaa-like"/>
    <property type="match status" value="1"/>
</dbReference>
<dbReference type="Gene3D" id="3.30.750.24">
    <property type="entry name" value="STAS domain"/>
    <property type="match status" value="1"/>
</dbReference>
<dbReference type="GO" id="GO:0004359">
    <property type="term" value="F:glutaminase activity"/>
    <property type="evidence" value="ECO:0007669"/>
    <property type="project" value="UniProtKB-EC"/>
</dbReference>
<comment type="similarity">
    <text evidence="1 6">Belongs to the glutaminase family.</text>
</comment>
<evidence type="ECO:0000256" key="1">
    <source>
        <dbReference type="ARBA" id="ARBA00011076"/>
    </source>
</evidence>